<dbReference type="RefSeq" id="WP_211423076.1">
    <property type="nucleotide sequence ID" value="NZ_CP072642.1"/>
</dbReference>
<name>A0ABX8B1D5_9BACT</name>
<reference evidence="1 2" key="1">
    <citation type="submission" date="2021-03" db="EMBL/GenBank/DDBJ databases">
        <title>Genomic and phenotypic characterization of Chloracidobacterium isolates provides evidence for multiple species.</title>
        <authorList>
            <person name="Saini M.K."/>
            <person name="Costas A.M.G."/>
            <person name="Tank M."/>
            <person name="Bryant D.A."/>
        </authorList>
    </citation>
    <scope>NUCLEOTIDE SEQUENCE [LARGE SCALE GENOMIC DNA]</scope>
    <source>
        <strain evidence="1 2">N</strain>
    </source>
</reference>
<sequence length="158" mass="17229">MTIPTSAPAFSLDDHHGRTHTYRFPRPLVTVLCFGDMVSAFQLASWIEPLYLKFRDQIDIVGIAAFRGVPDIFRELVRTSIEKLSPKEVLIDWDGEVSRAYGLTFGQCRVVVVAPDGTVVQAVNGTATPATFRRVTDSIAGAMPESTATRSASDANLA</sequence>
<dbReference type="Gene3D" id="3.40.30.10">
    <property type="entry name" value="Glutaredoxin"/>
    <property type="match status" value="1"/>
</dbReference>
<evidence type="ECO:0008006" key="3">
    <source>
        <dbReference type="Google" id="ProtNLM"/>
    </source>
</evidence>
<organism evidence="1 2">
    <name type="scientific">Chloracidobacterium sp. N</name>
    <dbReference type="NCBI Taxonomy" id="2821540"/>
    <lineage>
        <taxon>Bacteria</taxon>
        <taxon>Pseudomonadati</taxon>
        <taxon>Acidobacteriota</taxon>
        <taxon>Terriglobia</taxon>
        <taxon>Terriglobales</taxon>
        <taxon>Acidobacteriaceae</taxon>
        <taxon>Chloracidobacterium</taxon>
        <taxon>Chloracidobacterium aggregatum</taxon>
    </lineage>
</organism>
<gene>
    <name evidence="1" type="ORF">J8C05_05060</name>
</gene>
<dbReference type="EMBL" id="CP072642">
    <property type="protein sequence ID" value="QUV94809.1"/>
    <property type="molecule type" value="Genomic_DNA"/>
</dbReference>
<dbReference type="InterPro" id="IPR036249">
    <property type="entry name" value="Thioredoxin-like_sf"/>
</dbReference>
<protein>
    <recommendedName>
        <fullName evidence="3">Alkyl hydroperoxide reductase subunit C/ Thiol specific antioxidant domain-containing protein</fullName>
    </recommendedName>
</protein>
<accession>A0ABX8B1D5</accession>
<dbReference type="SUPFAM" id="SSF52833">
    <property type="entry name" value="Thioredoxin-like"/>
    <property type="match status" value="1"/>
</dbReference>
<evidence type="ECO:0000313" key="1">
    <source>
        <dbReference type="EMBL" id="QUV94809.1"/>
    </source>
</evidence>
<proteinExistence type="predicted"/>
<keyword evidence="2" id="KW-1185">Reference proteome</keyword>
<evidence type="ECO:0000313" key="2">
    <source>
        <dbReference type="Proteomes" id="UP000677668"/>
    </source>
</evidence>
<dbReference type="Proteomes" id="UP000677668">
    <property type="component" value="Chromosome 1"/>
</dbReference>